<evidence type="ECO:0000259" key="6">
    <source>
        <dbReference type="SMART" id="SM01155"/>
    </source>
</evidence>
<evidence type="ECO:0000313" key="8">
    <source>
        <dbReference type="EnsemblFungi" id="EJT80989"/>
    </source>
</evidence>
<feature type="domain" description="Ribosomal protein mS38 C-terminal" evidence="6">
    <location>
        <begin position="324"/>
        <end position="357"/>
    </location>
</feature>
<sequence length="358" mass="39218">MLPSSARRVASAAPPSVFAGAVAVGLCLRPTASATSTTSSVGPRATRHQRRYSSSNPSSPDNDPENMSANRSLPAQSTKSSSSSEKRKRRSKESAGRSALAALPSVPSTQNLPRESLALSAFFSLHRPISITHSLPRAVSDDAFASIFARRGRSEKMNDVISALSQSVQELEQPMGGLNLGGQEGYPESGEGMPKISLKNPDGSDSGVYVQLNAMSGDFLPFCPPPIPEPKSEVTGVAEGTPTQVASRETTDPADQHGSEPRRRVYKAMLTIEETVESTGEVKYMAHSSELHEESTEPRRSFLERLARRQIMFQESQKRNGTILAISVKRQRKLKMKKKKYKKLLKRTRNERRKLDRL</sequence>
<feature type="compositionally biased region" description="Polar residues" evidence="5">
    <location>
        <begin position="65"/>
        <end position="76"/>
    </location>
</feature>
<evidence type="ECO:0000256" key="2">
    <source>
        <dbReference type="ARBA" id="ARBA00023128"/>
    </source>
</evidence>
<dbReference type="GeneID" id="20341437"/>
<dbReference type="HOGENOM" id="CLU_035429_0_0_1"/>
<dbReference type="EnsemblFungi" id="EJT80989">
    <property type="protein sequence ID" value="EJT80989"/>
    <property type="gene ID" value="GGTG_00979"/>
</dbReference>
<dbReference type="SMART" id="SM01155">
    <property type="entry name" value="DUF1713"/>
    <property type="match status" value="1"/>
</dbReference>
<keyword evidence="2" id="KW-0496">Mitochondrion</keyword>
<dbReference type="STRING" id="644352.J3NI96"/>
<evidence type="ECO:0000256" key="5">
    <source>
        <dbReference type="SAM" id="MobiDB-lite"/>
    </source>
</evidence>
<name>J3NI96_GAET3</name>
<dbReference type="GO" id="GO:0005739">
    <property type="term" value="C:mitochondrion"/>
    <property type="evidence" value="ECO:0007669"/>
    <property type="project" value="UniProtKB-SubCell"/>
</dbReference>
<dbReference type="RefSeq" id="XP_009216998.1">
    <property type="nucleotide sequence ID" value="XM_009218734.1"/>
</dbReference>
<dbReference type="eggNOG" id="ENOG502S2R6">
    <property type="taxonomic scope" value="Eukaryota"/>
</dbReference>
<keyword evidence="9" id="KW-1185">Reference proteome</keyword>
<comment type="subcellular location">
    <subcellularLocation>
        <location evidence="1">Mitochondrion</location>
    </subcellularLocation>
</comment>
<feature type="compositionally biased region" description="Basic and acidic residues" evidence="5">
    <location>
        <begin position="249"/>
        <end position="261"/>
    </location>
</feature>
<dbReference type="InterPro" id="IPR013177">
    <property type="entry name" value="Ribosomal_mS38_C"/>
</dbReference>
<proteinExistence type="inferred from homology"/>
<evidence type="ECO:0000313" key="7">
    <source>
        <dbReference type="EMBL" id="EJT80989.1"/>
    </source>
</evidence>
<comment type="similarity">
    <text evidence="3">Belongs to the mitochondrion-specific ribosomal protein mS38 family.</text>
</comment>
<dbReference type="VEuPathDB" id="FungiDB:GGTG_00979"/>
<gene>
    <name evidence="8" type="primary">20341437</name>
    <name evidence="7" type="ORF">GGTG_00979</name>
</gene>
<dbReference type="PANTHER" id="PTHR32035:SF3">
    <property type="entry name" value="SMALL RIBOSOMAL SUBUNIT PROTEIN MS38"/>
    <property type="match status" value="1"/>
</dbReference>
<reference evidence="8" key="5">
    <citation type="submission" date="2018-04" db="UniProtKB">
        <authorList>
            <consortium name="EnsemblFungi"/>
        </authorList>
    </citation>
    <scope>IDENTIFICATION</scope>
    <source>
        <strain evidence="8">R3-111a-1</strain>
    </source>
</reference>
<dbReference type="Pfam" id="PF08213">
    <property type="entry name" value="COX24_C"/>
    <property type="match status" value="1"/>
</dbReference>
<feature type="region of interest" description="Disordered" evidence="5">
    <location>
        <begin position="33"/>
        <end position="110"/>
    </location>
</feature>
<accession>J3NI96</accession>
<feature type="region of interest" description="Disordered" evidence="5">
    <location>
        <begin position="231"/>
        <end position="261"/>
    </location>
</feature>
<feature type="region of interest" description="Disordered" evidence="5">
    <location>
        <begin position="336"/>
        <end position="358"/>
    </location>
</feature>
<dbReference type="Proteomes" id="UP000006039">
    <property type="component" value="Unassembled WGS sequence"/>
</dbReference>
<reference evidence="7" key="3">
    <citation type="submission" date="2010-09" db="EMBL/GenBank/DDBJ databases">
        <title>Annotation of Gaeumannomyces graminis var. tritici R3-111a-1.</title>
        <authorList>
            <consortium name="The Broad Institute Genome Sequencing Platform"/>
            <person name="Ma L.-J."/>
            <person name="Dead R."/>
            <person name="Young S.K."/>
            <person name="Zeng Q."/>
            <person name="Gargeya S."/>
            <person name="Fitzgerald M."/>
            <person name="Haas B."/>
            <person name="Abouelleil A."/>
            <person name="Alvarado L."/>
            <person name="Arachchi H.M."/>
            <person name="Berlin A."/>
            <person name="Brown A."/>
            <person name="Chapman S.B."/>
            <person name="Chen Z."/>
            <person name="Dunbar C."/>
            <person name="Freedman E."/>
            <person name="Gearin G."/>
            <person name="Gellesch M."/>
            <person name="Goldberg J."/>
            <person name="Griggs A."/>
            <person name="Gujja S."/>
            <person name="Heiman D."/>
            <person name="Howarth C."/>
            <person name="Larson L."/>
            <person name="Lui A."/>
            <person name="MacDonald P.J.P."/>
            <person name="Mehta T."/>
            <person name="Montmayeur A."/>
            <person name="Murphy C."/>
            <person name="Neiman D."/>
            <person name="Pearson M."/>
            <person name="Priest M."/>
            <person name="Roberts A."/>
            <person name="Saif S."/>
            <person name="Shea T."/>
            <person name="Shenoy N."/>
            <person name="Sisk P."/>
            <person name="Stolte C."/>
            <person name="Sykes S."/>
            <person name="Yandava C."/>
            <person name="Wortman J."/>
            <person name="Nusbaum C."/>
            <person name="Birren B."/>
        </authorList>
    </citation>
    <scope>NUCLEOTIDE SEQUENCE</scope>
    <source>
        <strain evidence="7">R3-111a-1</strain>
    </source>
</reference>
<dbReference type="AlphaFoldDB" id="J3NI96"/>
<evidence type="ECO:0000256" key="1">
    <source>
        <dbReference type="ARBA" id="ARBA00004173"/>
    </source>
</evidence>
<reference evidence="9" key="1">
    <citation type="submission" date="2010-07" db="EMBL/GenBank/DDBJ databases">
        <title>The genome sequence of Gaeumannomyces graminis var. tritici strain R3-111a-1.</title>
        <authorList>
            <consortium name="The Broad Institute Genome Sequencing Platform"/>
            <person name="Ma L.-J."/>
            <person name="Dead R."/>
            <person name="Young S."/>
            <person name="Zeng Q."/>
            <person name="Koehrsen M."/>
            <person name="Alvarado L."/>
            <person name="Berlin A."/>
            <person name="Chapman S.B."/>
            <person name="Chen Z."/>
            <person name="Freedman E."/>
            <person name="Gellesch M."/>
            <person name="Goldberg J."/>
            <person name="Griggs A."/>
            <person name="Gujja S."/>
            <person name="Heilman E.R."/>
            <person name="Heiman D."/>
            <person name="Hepburn T."/>
            <person name="Howarth C."/>
            <person name="Jen D."/>
            <person name="Larson L."/>
            <person name="Mehta T."/>
            <person name="Neiman D."/>
            <person name="Pearson M."/>
            <person name="Roberts A."/>
            <person name="Saif S."/>
            <person name="Shea T."/>
            <person name="Shenoy N."/>
            <person name="Sisk P."/>
            <person name="Stolte C."/>
            <person name="Sykes S."/>
            <person name="Walk T."/>
            <person name="White J."/>
            <person name="Yandava C."/>
            <person name="Haas B."/>
            <person name="Nusbaum C."/>
            <person name="Birren B."/>
        </authorList>
    </citation>
    <scope>NUCLEOTIDE SEQUENCE [LARGE SCALE GENOMIC DNA]</scope>
    <source>
        <strain evidence="9">R3-111a-1</strain>
    </source>
</reference>
<dbReference type="PANTHER" id="PTHR32035">
    <property type="entry name" value="AURORA KINASE A-INTERACTING PROTEIN"/>
    <property type="match status" value="1"/>
</dbReference>
<reference evidence="8" key="4">
    <citation type="journal article" date="2015" name="G3 (Bethesda)">
        <title>Genome sequences of three phytopathogenic species of the Magnaporthaceae family of fungi.</title>
        <authorList>
            <person name="Okagaki L.H."/>
            <person name="Nunes C.C."/>
            <person name="Sailsbery J."/>
            <person name="Clay B."/>
            <person name="Brown D."/>
            <person name="John T."/>
            <person name="Oh Y."/>
            <person name="Young N."/>
            <person name="Fitzgerald M."/>
            <person name="Haas B.J."/>
            <person name="Zeng Q."/>
            <person name="Young S."/>
            <person name="Adiconis X."/>
            <person name="Fan L."/>
            <person name="Levin J.Z."/>
            <person name="Mitchell T.K."/>
            <person name="Okubara P.A."/>
            <person name="Farman M.L."/>
            <person name="Kohn L.M."/>
            <person name="Birren B."/>
            <person name="Ma L.-J."/>
            <person name="Dean R.A."/>
        </authorList>
    </citation>
    <scope>NUCLEOTIDE SEQUENCE</scope>
    <source>
        <strain evidence="8">R3-111a-1</strain>
    </source>
</reference>
<dbReference type="EMBL" id="GL385395">
    <property type="protein sequence ID" value="EJT80989.1"/>
    <property type="molecule type" value="Genomic_DNA"/>
</dbReference>
<reference evidence="7" key="2">
    <citation type="submission" date="2010-07" db="EMBL/GenBank/DDBJ databases">
        <authorList>
            <consortium name="The Broad Institute Genome Sequencing Platform"/>
            <consortium name="Broad Institute Genome Sequencing Center for Infectious Disease"/>
            <person name="Ma L.-J."/>
            <person name="Dead R."/>
            <person name="Young S."/>
            <person name="Zeng Q."/>
            <person name="Koehrsen M."/>
            <person name="Alvarado L."/>
            <person name="Berlin A."/>
            <person name="Chapman S.B."/>
            <person name="Chen Z."/>
            <person name="Freedman E."/>
            <person name="Gellesch M."/>
            <person name="Goldberg J."/>
            <person name="Griggs A."/>
            <person name="Gujja S."/>
            <person name="Heilman E.R."/>
            <person name="Heiman D."/>
            <person name="Hepburn T."/>
            <person name="Howarth C."/>
            <person name="Jen D."/>
            <person name="Larson L."/>
            <person name="Mehta T."/>
            <person name="Neiman D."/>
            <person name="Pearson M."/>
            <person name="Roberts A."/>
            <person name="Saif S."/>
            <person name="Shea T."/>
            <person name="Shenoy N."/>
            <person name="Sisk P."/>
            <person name="Stolte C."/>
            <person name="Sykes S."/>
            <person name="Walk T."/>
            <person name="White J."/>
            <person name="Yandava C."/>
            <person name="Haas B."/>
            <person name="Nusbaum C."/>
            <person name="Birren B."/>
        </authorList>
    </citation>
    <scope>NUCLEOTIDE SEQUENCE</scope>
    <source>
        <strain evidence="7">R3-111a-1</strain>
    </source>
</reference>
<protein>
    <recommendedName>
        <fullName evidence="4">Small ribosomal subunit protein mS38</fullName>
    </recommendedName>
</protein>
<organism evidence="7">
    <name type="scientific">Gaeumannomyces tritici (strain R3-111a-1)</name>
    <name type="common">Wheat and barley take-all root rot fungus</name>
    <name type="synonym">Gaeumannomyces graminis var. tritici</name>
    <dbReference type="NCBI Taxonomy" id="644352"/>
    <lineage>
        <taxon>Eukaryota</taxon>
        <taxon>Fungi</taxon>
        <taxon>Dikarya</taxon>
        <taxon>Ascomycota</taxon>
        <taxon>Pezizomycotina</taxon>
        <taxon>Sordariomycetes</taxon>
        <taxon>Sordariomycetidae</taxon>
        <taxon>Magnaporthales</taxon>
        <taxon>Magnaporthaceae</taxon>
        <taxon>Gaeumannomyces</taxon>
    </lineage>
</organism>
<evidence type="ECO:0000256" key="4">
    <source>
        <dbReference type="ARBA" id="ARBA00035682"/>
    </source>
</evidence>
<evidence type="ECO:0000256" key="3">
    <source>
        <dbReference type="ARBA" id="ARBA00035647"/>
    </source>
</evidence>
<dbReference type="OrthoDB" id="5364404at2759"/>
<feature type="compositionally biased region" description="Basic residues" evidence="5">
    <location>
        <begin position="336"/>
        <end position="352"/>
    </location>
</feature>
<evidence type="ECO:0000313" key="9">
    <source>
        <dbReference type="Proteomes" id="UP000006039"/>
    </source>
</evidence>